<evidence type="ECO:0000313" key="9">
    <source>
        <dbReference type="EMBL" id="HIS64987.1"/>
    </source>
</evidence>
<keyword evidence="4 8" id="KW-0378">Hydrolase</keyword>
<evidence type="ECO:0000256" key="7">
    <source>
        <dbReference type="ARBA" id="ARBA00023239"/>
    </source>
</evidence>
<dbReference type="Gene3D" id="3.90.1680.10">
    <property type="entry name" value="SOS response associated peptidase-like"/>
    <property type="match status" value="1"/>
</dbReference>
<organism evidence="9 10">
    <name type="scientific">Candidatus Avoscillospira avistercoris</name>
    <dbReference type="NCBI Taxonomy" id="2840707"/>
    <lineage>
        <taxon>Bacteria</taxon>
        <taxon>Bacillati</taxon>
        <taxon>Bacillota</taxon>
        <taxon>Clostridia</taxon>
        <taxon>Eubacteriales</taxon>
        <taxon>Oscillospiraceae</taxon>
        <taxon>Oscillospiraceae incertae sedis</taxon>
        <taxon>Candidatus Avoscillospira</taxon>
    </lineage>
</organism>
<proteinExistence type="inferred from homology"/>
<sequence length="194" mass="21876">MCGRFQFSVTQCPALQPIRNKLAQQQALPCWPDDQIAPSDRAPVLVAGTAELTLALMTWGFPWPGRQPVIHARAETLLERPMFRDAAIQRRCIVPASAFYERDHARQQFRFSLRDNQPLYMAGVWDKRGGMDCFCIITTEANNSVRPTHGRMPLLLPSDQLEPWLLDSAAVPALLHATQPSLESTRADGQLQLW</sequence>
<dbReference type="PANTHER" id="PTHR13604:SF0">
    <property type="entry name" value="ABASIC SITE PROCESSING PROTEIN HMCES"/>
    <property type="match status" value="1"/>
</dbReference>
<dbReference type="GO" id="GO:0016829">
    <property type="term" value="F:lyase activity"/>
    <property type="evidence" value="ECO:0007669"/>
    <property type="project" value="UniProtKB-KW"/>
</dbReference>
<evidence type="ECO:0000256" key="3">
    <source>
        <dbReference type="ARBA" id="ARBA00022763"/>
    </source>
</evidence>
<evidence type="ECO:0000313" key="10">
    <source>
        <dbReference type="Proteomes" id="UP000886741"/>
    </source>
</evidence>
<gene>
    <name evidence="9" type="ORF">IAA83_06415</name>
</gene>
<dbReference type="EMBL" id="DVJJ01000095">
    <property type="protein sequence ID" value="HIS64987.1"/>
    <property type="molecule type" value="Genomic_DNA"/>
</dbReference>
<evidence type="ECO:0000256" key="2">
    <source>
        <dbReference type="ARBA" id="ARBA00022670"/>
    </source>
</evidence>
<evidence type="ECO:0000256" key="6">
    <source>
        <dbReference type="ARBA" id="ARBA00023125"/>
    </source>
</evidence>
<evidence type="ECO:0000256" key="1">
    <source>
        <dbReference type="ARBA" id="ARBA00008136"/>
    </source>
</evidence>
<keyword evidence="5" id="KW-0190">Covalent protein-DNA linkage</keyword>
<dbReference type="PANTHER" id="PTHR13604">
    <property type="entry name" value="DC12-RELATED"/>
    <property type="match status" value="1"/>
</dbReference>
<keyword evidence="6" id="KW-0238">DNA-binding</keyword>
<evidence type="ECO:0000256" key="4">
    <source>
        <dbReference type="ARBA" id="ARBA00022801"/>
    </source>
</evidence>
<dbReference type="InterPro" id="IPR036590">
    <property type="entry name" value="SRAP-like"/>
</dbReference>
<comment type="caution">
    <text evidence="9">The sequence shown here is derived from an EMBL/GenBank/DDBJ whole genome shotgun (WGS) entry which is preliminary data.</text>
</comment>
<comment type="similarity">
    <text evidence="1 8">Belongs to the SOS response-associated peptidase family.</text>
</comment>
<keyword evidence="7" id="KW-0456">Lyase</keyword>
<evidence type="ECO:0000256" key="5">
    <source>
        <dbReference type="ARBA" id="ARBA00023124"/>
    </source>
</evidence>
<dbReference type="SUPFAM" id="SSF143081">
    <property type="entry name" value="BB1717-like"/>
    <property type="match status" value="1"/>
</dbReference>
<dbReference type="Pfam" id="PF02586">
    <property type="entry name" value="SRAP"/>
    <property type="match status" value="1"/>
</dbReference>
<protein>
    <recommendedName>
        <fullName evidence="8">Abasic site processing protein</fullName>
        <ecNumber evidence="8">3.4.-.-</ecNumber>
    </recommendedName>
</protein>
<dbReference type="InterPro" id="IPR003738">
    <property type="entry name" value="SRAP"/>
</dbReference>
<dbReference type="AlphaFoldDB" id="A0A9D1JTC3"/>
<evidence type="ECO:0000256" key="8">
    <source>
        <dbReference type="RuleBase" id="RU364100"/>
    </source>
</evidence>
<dbReference type="Proteomes" id="UP000886741">
    <property type="component" value="Unassembled WGS sequence"/>
</dbReference>
<name>A0A9D1JTC3_9FIRM</name>
<reference evidence="9" key="2">
    <citation type="journal article" date="2021" name="PeerJ">
        <title>Extensive microbial diversity within the chicken gut microbiome revealed by metagenomics and culture.</title>
        <authorList>
            <person name="Gilroy R."/>
            <person name="Ravi A."/>
            <person name="Getino M."/>
            <person name="Pursley I."/>
            <person name="Horton D.L."/>
            <person name="Alikhan N.F."/>
            <person name="Baker D."/>
            <person name="Gharbi K."/>
            <person name="Hall N."/>
            <person name="Watson M."/>
            <person name="Adriaenssens E.M."/>
            <person name="Foster-Nyarko E."/>
            <person name="Jarju S."/>
            <person name="Secka A."/>
            <person name="Antonio M."/>
            <person name="Oren A."/>
            <person name="Chaudhuri R.R."/>
            <person name="La Ragione R."/>
            <person name="Hildebrand F."/>
            <person name="Pallen M.J."/>
        </authorList>
    </citation>
    <scope>NUCLEOTIDE SEQUENCE</scope>
    <source>
        <strain evidence="9">ChiBcec16-1751</strain>
    </source>
</reference>
<keyword evidence="3" id="KW-0227">DNA damage</keyword>
<dbReference type="GO" id="GO:0006508">
    <property type="term" value="P:proteolysis"/>
    <property type="evidence" value="ECO:0007669"/>
    <property type="project" value="UniProtKB-KW"/>
</dbReference>
<keyword evidence="2 8" id="KW-0645">Protease</keyword>
<accession>A0A9D1JTC3</accession>
<reference evidence="9" key="1">
    <citation type="submission" date="2020-10" db="EMBL/GenBank/DDBJ databases">
        <authorList>
            <person name="Gilroy R."/>
        </authorList>
    </citation>
    <scope>NUCLEOTIDE SEQUENCE</scope>
    <source>
        <strain evidence="9">ChiBcec16-1751</strain>
    </source>
</reference>
<dbReference type="GO" id="GO:0003697">
    <property type="term" value="F:single-stranded DNA binding"/>
    <property type="evidence" value="ECO:0007669"/>
    <property type="project" value="InterPro"/>
</dbReference>
<dbReference type="GO" id="GO:0008233">
    <property type="term" value="F:peptidase activity"/>
    <property type="evidence" value="ECO:0007669"/>
    <property type="project" value="UniProtKB-KW"/>
</dbReference>
<dbReference type="EC" id="3.4.-.-" evidence="8"/>
<dbReference type="GO" id="GO:0106300">
    <property type="term" value="P:protein-DNA covalent cross-linking repair"/>
    <property type="evidence" value="ECO:0007669"/>
    <property type="project" value="InterPro"/>
</dbReference>